<evidence type="ECO:0000313" key="1">
    <source>
        <dbReference type="EMBL" id="QBK94037.1"/>
    </source>
</evidence>
<keyword evidence="1" id="KW-0540">Nuclease</keyword>
<accession>A0A481ZE38</accession>
<dbReference type="GO" id="GO:0004519">
    <property type="term" value="F:endonuclease activity"/>
    <property type="evidence" value="ECO:0007669"/>
    <property type="project" value="UniProtKB-KW"/>
</dbReference>
<name>A0A481ZE38_9VIRU</name>
<reference evidence="1" key="1">
    <citation type="journal article" date="2019" name="MBio">
        <title>Virus Genomes from Deep Sea Sediments Expand the Ocean Megavirome and Support Independent Origins of Viral Gigantism.</title>
        <authorList>
            <person name="Backstrom D."/>
            <person name="Yutin N."/>
            <person name="Jorgensen S.L."/>
            <person name="Dharamshi J."/>
            <person name="Homa F."/>
            <person name="Zaremba-Niedwiedzka K."/>
            <person name="Spang A."/>
            <person name="Wolf Y.I."/>
            <person name="Koonin E.V."/>
            <person name="Ettema T.J."/>
        </authorList>
    </citation>
    <scope>NUCLEOTIDE SEQUENCE</scope>
</reference>
<keyword evidence="1" id="KW-0255">Endonuclease</keyword>
<organism evidence="1">
    <name type="scientific">Pithovirus LCPAC406</name>
    <dbReference type="NCBI Taxonomy" id="2506599"/>
    <lineage>
        <taxon>Viruses</taxon>
        <taxon>Pithoviruses</taxon>
    </lineage>
</organism>
<protein>
    <submittedName>
        <fullName evidence="1">Restriction endonuclease</fullName>
    </submittedName>
</protein>
<gene>
    <name evidence="1" type="ORF">LCPAC406_03510</name>
</gene>
<sequence length="251" mass="29644">MSEFNTKSESNASRATRIWKSENKCKDVFEHLFKGYKFEKQRLYFLDNLELDGYCQRLLLAFEYDGKQHFEHVKIFHKTKRDFEAQKSRDRKKDGLCVKNGVKLVRIPYNYANTGLTLEIYIVEKLKKMGYRFKIIMVPRYIAIVDEVKESKKIKQEVSSKAKELNAKLCKLLDIKHPRVTTTREMIMSNKRKLDRMIPELRNEFGLKSTSQPKTITGYLSFLNSVFRKCGRSLIAIETGVYQLHEYVKKT</sequence>
<dbReference type="EMBL" id="MK500610">
    <property type="protein sequence ID" value="QBK94037.1"/>
    <property type="molecule type" value="Genomic_DNA"/>
</dbReference>
<dbReference type="Gene3D" id="3.40.960.10">
    <property type="entry name" value="VSR Endonuclease"/>
    <property type="match status" value="1"/>
</dbReference>
<proteinExistence type="predicted"/>
<keyword evidence="1" id="KW-0378">Hydrolase</keyword>